<protein>
    <recommendedName>
        <fullName evidence="3">DSBA-like thioredoxin domain-containing protein</fullName>
    </recommendedName>
</protein>
<sequence length="46" mass="5167">MSSALKIDFVSDVSCPWCVVGLYGLLQALEILRNEVQAEIRFQPLN</sequence>
<proteinExistence type="predicted"/>
<dbReference type="SUPFAM" id="SSF52833">
    <property type="entry name" value="Thioredoxin-like"/>
    <property type="match status" value="1"/>
</dbReference>
<accession>A0A5E6QI22</accession>
<organism evidence="1 2">
    <name type="scientific">Pseudomonas fluorescens</name>
    <dbReference type="NCBI Taxonomy" id="294"/>
    <lineage>
        <taxon>Bacteria</taxon>
        <taxon>Pseudomonadati</taxon>
        <taxon>Pseudomonadota</taxon>
        <taxon>Gammaproteobacteria</taxon>
        <taxon>Pseudomonadales</taxon>
        <taxon>Pseudomonadaceae</taxon>
        <taxon>Pseudomonas</taxon>
    </lineage>
</organism>
<dbReference type="EMBL" id="CABVGZ010000007">
    <property type="protein sequence ID" value="VVM55363.1"/>
    <property type="molecule type" value="Genomic_DNA"/>
</dbReference>
<dbReference type="Gene3D" id="3.40.30.10">
    <property type="entry name" value="Glutaredoxin"/>
    <property type="match status" value="1"/>
</dbReference>
<reference evidence="1 2" key="1">
    <citation type="submission" date="2019-09" db="EMBL/GenBank/DDBJ databases">
        <authorList>
            <person name="Chandra G."/>
            <person name="Truman W A."/>
        </authorList>
    </citation>
    <scope>NUCLEOTIDE SEQUENCE [LARGE SCALE GENOMIC DNA]</scope>
    <source>
        <strain evidence="1">PS624</strain>
    </source>
</reference>
<dbReference type="Proteomes" id="UP000326241">
    <property type="component" value="Unassembled WGS sequence"/>
</dbReference>
<dbReference type="AlphaFoldDB" id="A0A5E6QI22"/>
<dbReference type="InterPro" id="IPR036249">
    <property type="entry name" value="Thioredoxin-like_sf"/>
</dbReference>
<evidence type="ECO:0000313" key="1">
    <source>
        <dbReference type="EMBL" id="VVM55363.1"/>
    </source>
</evidence>
<name>A0A5E6QI22_PSEFL</name>
<evidence type="ECO:0000313" key="2">
    <source>
        <dbReference type="Proteomes" id="UP000326241"/>
    </source>
</evidence>
<gene>
    <name evidence="1" type="ORF">PS624_01004</name>
</gene>
<evidence type="ECO:0008006" key="3">
    <source>
        <dbReference type="Google" id="ProtNLM"/>
    </source>
</evidence>